<keyword evidence="2" id="KW-0698">rRNA processing</keyword>
<keyword evidence="8" id="KW-1185">Reference proteome</keyword>
<evidence type="ECO:0000256" key="3">
    <source>
        <dbReference type="ARBA" id="ARBA00022603"/>
    </source>
</evidence>
<evidence type="ECO:0000256" key="2">
    <source>
        <dbReference type="ARBA" id="ARBA00022552"/>
    </source>
</evidence>
<keyword evidence="3 7" id="KW-0489">Methyltransferase</keyword>
<dbReference type="Proteomes" id="UP000253517">
    <property type="component" value="Unassembled WGS sequence"/>
</dbReference>
<dbReference type="InterPro" id="IPR000878">
    <property type="entry name" value="4pyrrol_Mease"/>
</dbReference>
<dbReference type="SUPFAM" id="SSF53790">
    <property type="entry name" value="Tetrapyrrole methylase"/>
    <property type="match status" value="1"/>
</dbReference>
<keyword evidence="4 7" id="KW-0808">Transferase</keyword>
<evidence type="ECO:0000256" key="1">
    <source>
        <dbReference type="ARBA" id="ARBA00022490"/>
    </source>
</evidence>
<dbReference type="GO" id="GO:0008168">
    <property type="term" value="F:methyltransferase activity"/>
    <property type="evidence" value="ECO:0007669"/>
    <property type="project" value="UniProtKB-KW"/>
</dbReference>
<reference evidence="7 8" key="1">
    <citation type="submission" date="2018-07" db="EMBL/GenBank/DDBJ databases">
        <title>Genomic Encyclopedia of Type Strains, Phase IV (KMG-IV): sequencing the most valuable type-strain genomes for metagenomic binning, comparative biology and taxonomic classification.</title>
        <authorList>
            <person name="Goeker M."/>
        </authorList>
    </citation>
    <scope>NUCLEOTIDE SEQUENCE [LARGE SCALE GENOMIC DNA]</scope>
    <source>
        <strain evidence="7 8">DSM 21410</strain>
    </source>
</reference>
<evidence type="ECO:0000259" key="6">
    <source>
        <dbReference type="Pfam" id="PF00590"/>
    </source>
</evidence>
<dbReference type="PANTHER" id="PTHR46111">
    <property type="entry name" value="RIBOSOMAL RNA SMALL SUBUNIT METHYLTRANSFERASE I"/>
    <property type="match status" value="1"/>
</dbReference>
<comment type="caution">
    <text evidence="7">The sequence shown here is derived from an EMBL/GenBank/DDBJ whole genome shotgun (WGS) entry which is preliminary data.</text>
</comment>
<dbReference type="Pfam" id="PF00590">
    <property type="entry name" value="TP_methylase"/>
    <property type="match status" value="1"/>
</dbReference>
<name>A0A369A7B3_9FLAO</name>
<evidence type="ECO:0000313" key="7">
    <source>
        <dbReference type="EMBL" id="RCX05240.1"/>
    </source>
</evidence>
<dbReference type="PIRSF" id="PIRSF005917">
    <property type="entry name" value="MTase_YraL"/>
    <property type="match status" value="1"/>
</dbReference>
<proteinExistence type="predicted"/>
<gene>
    <name evidence="7" type="ORF">DES35_101525</name>
</gene>
<feature type="domain" description="Tetrapyrrole methylase" evidence="6">
    <location>
        <begin position="43"/>
        <end position="229"/>
    </location>
</feature>
<dbReference type="RefSeq" id="WP_333596122.1">
    <property type="nucleotide sequence ID" value="NZ_DAIMVT010000001.1"/>
</dbReference>
<protein>
    <submittedName>
        <fullName evidence="7">16S rRNA (Cytidine1402-2'-O)-methyltransferase</fullName>
    </submittedName>
</protein>
<dbReference type="PANTHER" id="PTHR46111:SF2">
    <property type="entry name" value="SAM-DEPENDENT METHYLTRANSFERASE"/>
    <property type="match status" value="1"/>
</dbReference>
<dbReference type="InterPro" id="IPR014776">
    <property type="entry name" value="4pyrrole_Mease_sub2"/>
</dbReference>
<dbReference type="GO" id="GO:0006364">
    <property type="term" value="P:rRNA processing"/>
    <property type="evidence" value="ECO:0007669"/>
    <property type="project" value="UniProtKB-KW"/>
</dbReference>
<accession>A0A369A7B3</accession>
<dbReference type="Gene3D" id="3.40.1010.10">
    <property type="entry name" value="Cobalt-precorrin-4 Transmethylase, Domain 1"/>
    <property type="match status" value="1"/>
</dbReference>
<dbReference type="InterPro" id="IPR035996">
    <property type="entry name" value="4pyrrol_Methylase_sf"/>
</dbReference>
<dbReference type="Gene3D" id="3.30.950.10">
    <property type="entry name" value="Methyltransferase, Cobalt-precorrin-4 Transmethylase, Domain 2"/>
    <property type="match status" value="1"/>
</dbReference>
<organism evidence="7 8">
    <name type="scientific">Schleiferia thermophila</name>
    <dbReference type="NCBI Taxonomy" id="884107"/>
    <lineage>
        <taxon>Bacteria</taxon>
        <taxon>Pseudomonadati</taxon>
        <taxon>Bacteroidota</taxon>
        <taxon>Flavobacteriia</taxon>
        <taxon>Flavobacteriales</taxon>
        <taxon>Schleiferiaceae</taxon>
        <taxon>Schleiferia</taxon>
    </lineage>
</organism>
<keyword evidence="5" id="KW-0949">S-adenosyl-L-methionine</keyword>
<evidence type="ECO:0000313" key="8">
    <source>
        <dbReference type="Proteomes" id="UP000253517"/>
    </source>
</evidence>
<dbReference type="GO" id="GO:0032259">
    <property type="term" value="P:methylation"/>
    <property type="evidence" value="ECO:0007669"/>
    <property type="project" value="UniProtKB-KW"/>
</dbReference>
<keyword evidence="1" id="KW-0963">Cytoplasm</keyword>
<dbReference type="CDD" id="cd11649">
    <property type="entry name" value="RsmI_like"/>
    <property type="match status" value="1"/>
</dbReference>
<dbReference type="EMBL" id="QPJS01000001">
    <property type="protein sequence ID" value="RCX05240.1"/>
    <property type="molecule type" value="Genomic_DNA"/>
</dbReference>
<evidence type="ECO:0000256" key="5">
    <source>
        <dbReference type="ARBA" id="ARBA00022691"/>
    </source>
</evidence>
<dbReference type="InterPro" id="IPR014777">
    <property type="entry name" value="4pyrrole_Mease_sub1"/>
</dbReference>
<evidence type="ECO:0000256" key="4">
    <source>
        <dbReference type="ARBA" id="ARBA00022679"/>
    </source>
</evidence>
<dbReference type="AlphaFoldDB" id="A0A369A7B3"/>
<sequence length="250" mass="28161">MQLLKNILRPSRAKSMGNLYLIPTLISDVNPLEVIPLGTKKVLEETRIYLAENAKSARAFLKKAIPYVQQSSLEVIQIDKHSSESEYYKYLHQCKSGKHIGLMSESGCPAVADPGSQIVLEAHRQGIPVIPLVGPSSILLSLMASGLNGQNYSFIGYLPIDKHDRRRKLKELEAKSLKDKTTFIFIETPYRNLQLVEDIKLTLRPDTLLCIASDITGINQFIKTKKLSEWKTEDFQHIDKQPTIFLIGIS</sequence>
<dbReference type="InterPro" id="IPR008189">
    <property type="entry name" value="rRNA_ssu_MeTfrase_I"/>
</dbReference>